<evidence type="ECO:0000256" key="1">
    <source>
        <dbReference type="ARBA" id="ARBA00004613"/>
    </source>
</evidence>
<evidence type="ECO:0000256" key="5">
    <source>
        <dbReference type="ARBA" id="ARBA00022729"/>
    </source>
</evidence>
<evidence type="ECO:0000256" key="9">
    <source>
        <dbReference type="SAM" id="Phobius"/>
    </source>
</evidence>
<dbReference type="Pfam" id="PF17181">
    <property type="entry name" value="EPF"/>
    <property type="match status" value="1"/>
</dbReference>
<sequence>NIKAYVFFQYIASHFSMLLYILCYFLHSLHFSHSLFFITFQMRLQSHHFITISLFFLIISNFTQKELVTEGRKTLNHNDSHQTLGDKKVMVRAQIGSRPPRCETRCRFCGHCEAIQVPTNPRTLNGNNINPSTMSTNSYARRQDNSNYKPMSWKCKCGNIIFNP</sequence>
<evidence type="ECO:0000256" key="2">
    <source>
        <dbReference type="ARBA" id="ARBA00008127"/>
    </source>
</evidence>
<dbReference type="PANTHER" id="PTHR33109">
    <property type="entry name" value="EPIDERMAL PATTERNING FACTOR-LIKE PROTEIN 4"/>
    <property type="match status" value="1"/>
</dbReference>
<comment type="caution">
    <text evidence="10">The sequence shown here is derived from an EMBL/GenBank/DDBJ whole genome shotgun (WGS) entry which is preliminary data.</text>
</comment>
<gene>
    <name evidence="10" type="ORF">KIW84_025059</name>
</gene>
<dbReference type="GO" id="GO:0010052">
    <property type="term" value="P:guard cell differentiation"/>
    <property type="evidence" value="ECO:0007669"/>
    <property type="project" value="UniProtKB-UniRule"/>
</dbReference>
<keyword evidence="4 7" id="KW-0964">Secreted</keyword>
<protein>
    <recommendedName>
        <fullName evidence="7">Epidermal patterning factor-like protein</fullName>
    </recommendedName>
</protein>
<proteinExistence type="inferred from homology"/>
<comment type="subcellular location">
    <subcellularLocation>
        <location evidence="1 7">Secreted</location>
    </subcellularLocation>
</comment>
<dbReference type="PANTHER" id="PTHR33109:SF7">
    <property type="entry name" value="EPIDERMAL PATTERNING FACTOR-LIKE PROTEIN 2"/>
    <property type="match status" value="1"/>
</dbReference>
<dbReference type="InterPro" id="IPR039455">
    <property type="entry name" value="EPFL"/>
</dbReference>
<dbReference type="AlphaFoldDB" id="A0A9D4YLR8"/>
<evidence type="ECO:0000256" key="8">
    <source>
        <dbReference type="SAM" id="MobiDB-lite"/>
    </source>
</evidence>
<dbReference type="Gramene" id="Psat02G0505900-T1">
    <property type="protein sequence ID" value="KAI5439515.1"/>
    <property type="gene ID" value="KIW84_025059"/>
</dbReference>
<evidence type="ECO:0000256" key="6">
    <source>
        <dbReference type="ARBA" id="ARBA00023157"/>
    </source>
</evidence>
<dbReference type="Proteomes" id="UP001058974">
    <property type="component" value="Chromosome 2"/>
</dbReference>
<name>A0A9D4YLR8_PEA</name>
<keyword evidence="11" id="KW-1185">Reference proteome</keyword>
<organism evidence="10 11">
    <name type="scientific">Pisum sativum</name>
    <name type="common">Garden pea</name>
    <name type="synonym">Lathyrus oleraceus</name>
    <dbReference type="NCBI Taxonomy" id="3888"/>
    <lineage>
        <taxon>Eukaryota</taxon>
        <taxon>Viridiplantae</taxon>
        <taxon>Streptophyta</taxon>
        <taxon>Embryophyta</taxon>
        <taxon>Tracheophyta</taxon>
        <taxon>Spermatophyta</taxon>
        <taxon>Magnoliopsida</taxon>
        <taxon>eudicotyledons</taxon>
        <taxon>Gunneridae</taxon>
        <taxon>Pentapetalae</taxon>
        <taxon>rosids</taxon>
        <taxon>fabids</taxon>
        <taxon>Fabales</taxon>
        <taxon>Fabaceae</taxon>
        <taxon>Papilionoideae</taxon>
        <taxon>50 kb inversion clade</taxon>
        <taxon>NPAAA clade</taxon>
        <taxon>Hologalegina</taxon>
        <taxon>IRL clade</taxon>
        <taxon>Fabeae</taxon>
        <taxon>Lathyrus</taxon>
    </lineage>
</organism>
<accession>A0A9D4YLR8</accession>
<keyword evidence="9" id="KW-0472">Membrane</keyword>
<comment type="similarity">
    <text evidence="2 7">Belongs to the plant cysteine rich small secretory peptide family. Epidermal patterning factor subfamily.</text>
</comment>
<feature type="transmembrane region" description="Helical" evidence="9">
    <location>
        <begin position="7"/>
        <end position="27"/>
    </location>
</feature>
<evidence type="ECO:0000313" key="11">
    <source>
        <dbReference type="Proteomes" id="UP001058974"/>
    </source>
</evidence>
<feature type="transmembrane region" description="Helical" evidence="9">
    <location>
        <begin position="47"/>
        <end position="63"/>
    </location>
</feature>
<reference evidence="10 11" key="1">
    <citation type="journal article" date="2022" name="Nat. Genet.">
        <title>Improved pea reference genome and pan-genome highlight genomic features and evolutionary characteristics.</title>
        <authorList>
            <person name="Yang T."/>
            <person name="Liu R."/>
            <person name="Luo Y."/>
            <person name="Hu S."/>
            <person name="Wang D."/>
            <person name="Wang C."/>
            <person name="Pandey M.K."/>
            <person name="Ge S."/>
            <person name="Xu Q."/>
            <person name="Li N."/>
            <person name="Li G."/>
            <person name="Huang Y."/>
            <person name="Saxena R.K."/>
            <person name="Ji Y."/>
            <person name="Li M."/>
            <person name="Yan X."/>
            <person name="He Y."/>
            <person name="Liu Y."/>
            <person name="Wang X."/>
            <person name="Xiang C."/>
            <person name="Varshney R.K."/>
            <person name="Ding H."/>
            <person name="Gao S."/>
            <person name="Zong X."/>
        </authorList>
    </citation>
    <scope>NUCLEOTIDE SEQUENCE [LARGE SCALE GENOMIC DNA]</scope>
    <source>
        <strain evidence="10 11">cv. Zhongwan 6</strain>
    </source>
</reference>
<feature type="non-terminal residue" evidence="10">
    <location>
        <position position="1"/>
    </location>
</feature>
<evidence type="ECO:0000256" key="3">
    <source>
        <dbReference type="ARBA" id="ARBA00022473"/>
    </source>
</evidence>
<comment type="function">
    <text evidence="7">Controls stomatal patterning.</text>
</comment>
<keyword evidence="9" id="KW-1133">Transmembrane helix</keyword>
<keyword evidence="9" id="KW-0812">Transmembrane</keyword>
<keyword evidence="5" id="KW-0732">Signal</keyword>
<keyword evidence="6" id="KW-1015">Disulfide bond</keyword>
<keyword evidence="3 7" id="KW-0217">Developmental protein</keyword>
<evidence type="ECO:0000313" key="10">
    <source>
        <dbReference type="EMBL" id="KAI5439515.1"/>
    </source>
</evidence>
<evidence type="ECO:0000256" key="4">
    <source>
        <dbReference type="ARBA" id="ARBA00022525"/>
    </source>
</evidence>
<dbReference type="EMBL" id="JAMSHJ010000002">
    <property type="protein sequence ID" value="KAI5439515.1"/>
    <property type="molecule type" value="Genomic_DNA"/>
</dbReference>
<dbReference type="GO" id="GO:0005576">
    <property type="term" value="C:extracellular region"/>
    <property type="evidence" value="ECO:0007669"/>
    <property type="project" value="UniProtKB-SubCell"/>
</dbReference>
<evidence type="ECO:0000256" key="7">
    <source>
        <dbReference type="RuleBase" id="RU367102"/>
    </source>
</evidence>
<feature type="region of interest" description="Disordered" evidence="8">
    <location>
        <begin position="123"/>
        <end position="143"/>
    </location>
</feature>